<dbReference type="EMBL" id="RSDW01000001">
    <property type="protein sequence ID" value="RSL15571.1"/>
    <property type="molecule type" value="Genomic_DNA"/>
</dbReference>
<dbReference type="Gene3D" id="4.10.410.40">
    <property type="match status" value="1"/>
</dbReference>
<evidence type="ECO:0000313" key="2">
    <source>
        <dbReference type="Proteomes" id="UP000269669"/>
    </source>
</evidence>
<name>A0A3R9Q866_9BACT</name>
<reference evidence="1 2" key="1">
    <citation type="submission" date="2018-12" db="EMBL/GenBank/DDBJ databases">
        <title>Sequencing of bacterial isolates from soil warming experiment in Harvard Forest, Massachusetts, USA.</title>
        <authorList>
            <person name="Deangelis K."/>
        </authorList>
    </citation>
    <scope>NUCLEOTIDE SEQUENCE [LARGE SCALE GENOMIC DNA]</scope>
    <source>
        <strain evidence="1 2">EB153</strain>
    </source>
</reference>
<sequence>MSYTGSRAQAGRGSSLSIGGVTGAGGSPTFVTIGEIKSSGISGAQWSTDDVSNFQSGADSEFITTMRDNGTLDISGNRVASDAGQVAVEAAFASGLKYDFKLVLPINVQAGQTTVGDTYGFSALVQSRDISVDTSKAVGWSVKLKISGPVTLSAGS</sequence>
<gene>
    <name evidence="1" type="ORF">EDE15_1062</name>
</gene>
<proteinExistence type="predicted"/>
<dbReference type="Proteomes" id="UP000269669">
    <property type="component" value="Unassembled WGS sequence"/>
</dbReference>
<accession>A0A3R9Q866</accession>
<protein>
    <submittedName>
        <fullName evidence="1">Uncharacterized protein</fullName>
    </submittedName>
</protein>
<evidence type="ECO:0000313" key="1">
    <source>
        <dbReference type="EMBL" id="RSL15571.1"/>
    </source>
</evidence>
<keyword evidence="2" id="KW-1185">Reference proteome</keyword>
<dbReference type="RefSeq" id="WP_125484299.1">
    <property type="nucleotide sequence ID" value="NZ_RSDW01000001.1"/>
</dbReference>
<dbReference type="AlphaFoldDB" id="A0A3R9Q866"/>
<organism evidence="1 2">
    <name type="scientific">Edaphobacter aggregans</name>
    <dbReference type="NCBI Taxonomy" id="570835"/>
    <lineage>
        <taxon>Bacteria</taxon>
        <taxon>Pseudomonadati</taxon>
        <taxon>Acidobacteriota</taxon>
        <taxon>Terriglobia</taxon>
        <taxon>Terriglobales</taxon>
        <taxon>Acidobacteriaceae</taxon>
        <taxon>Edaphobacter</taxon>
    </lineage>
</organism>
<dbReference type="OrthoDB" id="129053at2"/>
<comment type="caution">
    <text evidence="1">The sequence shown here is derived from an EMBL/GenBank/DDBJ whole genome shotgun (WGS) entry which is preliminary data.</text>
</comment>